<evidence type="ECO:0000256" key="4">
    <source>
        <dbReference type="ARBA" id="ARBA00022777"/>
    </source>
</evidence>
<dbReference type="Proteomes" id="UP000240042">
    <property type="component" value="Unassembled WGS sequence"/>
</dbReference>
<comment type="pathway">
    <text evidence="6">Metabolic intermediate biosynthesis; acetyl-CoA biosynthesis; acetyl-CoA from acetate: step 1/2.</text>
</comment>
<evidence type="ECO:0000256" key="7">
    <source>
        <dbReference type="RuleBase" id="RU003835"/>
    </source>
</evidence>
<keyword evidence="6" id="KW-0479">Metal-binding</keyword>
<feature type="binding site" evidence="6">
    <location>
        <position position="91"/>
    </location>
    <ligand>
        <name>substrate</name>
    </ligand>
</feature>
<keyword evidence="3 6" id="KW-0547">Nucleotide-binding</keyword>
<dbReference type="Gene3D" id="3.30.420.40">
    <property type="match status" value="2"/>
</dbReference>
<dbReference type="EMBL" id="FOKY01000005">
    <property type="protein sequence ID" value="SFB80162.1"/>
    <property type="molecule type" value="Genomic_DNA"/>
</dbReference>
<dbReference type="GO" id="GO:0006085">
    <property type="term" value="P:acetyl-CoA biosynthetic process"/>
    <property type="evidence" value="ECO:0007669"/>
    <property type="project" value="UniProtKB-UniRule"/>
</dbReference>
<evidence type="ECO:0000313" key="9">
    <source>
        <dbReference type="Proteomes" id="UP000240042"/>
    </source>
</evidence>
<dbReference type="EC" id="2.7.2.1" evidence="6"/>
<comment type="function">
    <text evidence="6">Catalyzes the formation of acetyl phosphate from acetate and ATP. Can also catalyze the reverse reaction.</text>
</comment>
<keyword evidence="4 6" id="KW-0418">Kinase</keyword>
<dbReference type="GO" id="GO:0006083">
    <property type="term" value="P:acetate metabolic process"/>
    <property type="evidence" value="ECO:0007669"/>
    <property type="project" value="TreeGrafter"/>
</dbReference>
<dbReference type="CDD" id="cd24010">
    <property type="entry name" value="ASKHA_NBD_AcK_PK"/>
    <property type="match status" value="1"/>
</dbReference>
<sequence>MKILVLNAGSSSLKYQLLDTASQSIMAKGVVEKIGLNDTFLGFTNGSHPKVEKNIHAANHDEALKEVFASLVEGPTAVIKDLNEIHAIGHRVVHGGEVYSQPTLVTEAVLTELDKLSDIAPLHNPPNIMGIRACQKIVPQTPQVAVFDTAFHQTMEPVAYMYGLPYEYYEKYGIRRYGFHGTSYAYVTQEAAKFLNKSQDQVNLIVCHIGNGASMAAIKNGKSIDTSMGFTPLEGLMMGTRSGSLDPAAVLYIMEKEKLTPAQASDLLNKQSGLKGVSGVSSDMRDVEAAADQGNKQAKLAKDMMAHYIRRMLGAYLVELDAQVDAIVFTAGMGEFDVQLRAQVTAGLSSLGIEIDQAVNKESKSKLRDISTPSAKIRTLVVPTNEELMIALETQEVVK</sequence>
<dbReference type="HAMAP" id="MF_00020">
    <property type="entry name" value="Acetate_kinase"/>
    <property type="match status" value="1"/>
</dbReference>
<feature type="binding site" evidence="6">
    <location>
        <position position="7"/>
    </location>
    <ligand>
        <name>Mg(2+)</name>
        <dbReference type="ChEBI" id="CHEBI:18420"/>
    </ligand>
</feature>
<dbReference type="PRINTS" id="PR00471">
    <property type="entry name" value="ACETATEKNASE"/>
</dbReference>
<dbReference type="SUPFAM" id="SSF53067">
    <property type="entry name" value="Actin-like ATPase domain"/>
    <property type="match status" value="2"/>
</dbReference>
<dbReference type="PROSITE" id="PS01076">
    <property type="entry name" value="ACETATE_KINASE_2"/>
    <property type="match status" value="1"/>
</dbReference>
<evidence type="ECO:0000256" key="2">
    <source>
        <dbReference type="ARBA" id="ARBA00022679"/>
    </source>
</evidence>
<dbReference type="GO" id="GO:0005524">
    <property type="term" value="F:ATP binding"/>
    <property type="evidence" value="ECO:0007669"/>
    <property type="project" value="UniProtKB-KW"/>
</dbReference>
<keyword evidence="6" id="KW-0460">Magnesium</keyword>
<comment type="subcellular location">
    <subcellularLocation>
        <location evidence="6">Cytoplasm</location>
    </subcellularLocation>
</comment>
<dbReference type="UniPathway" id="UPA00340">
    <property type="reaction ID" value="UER00458"/>
</dbReference>
<dbReference type="RefSeq" id="WP_092318990.1">
    <property type="nucleotide sequence ID" value="NZ_FOKY01000005.1"/>
</dbReference>
<feature type="binding site" evidence="6">
    <location>
        <begin position="283"/>
        <end position="285"/>
    </location>
    <ligand>
        <name>ATP</name>
        <dbReference type="ChEBI" id="CHEBI:30616"/>
    </ligand>
</feature>
<dbReference type="InterPro" id="IPR043129">
    <property type="entry name" value="ATPase_NBD"/>
</dbReference>
<dbReference type="InterPro" id="IPR004372">
    <property type="entry name" value="Ac/propionate_kinase"/>
</dbReference>
<evidence type="ECO:0000256" key="1">
    <source>
        <dbReference type="ARBA" id="ARBA00008748"/>
    </source>
</evidence>
<keyword evidence="6" id="KW-0963">Cytoplasm</keyword>
<dbReference type="InterPro" id="IPR023865">
    <property type="entry name" value="Aliphatic_acid_kinase_CS"/>
</dbReference>
<name>A0A1I1E0H9_BREAD</name>
<dbReference type="PANTHER" id="PTHR21060">
    <property type="entry name" value="ACETATE KINASE"/>
    <property type="match status" value="1"/>
</dbReference>
<dbReference type="OrthoDB" id="9802453at2"/>
<dbReference type="STRING" id="34097.SAMN02745150_00861"/>
<comment type="cofactor">
    <cofactor evidence="6">
        <name>Mg(2+)</name>
        <dbReference type="ChEBI" id="CHEBI:18420"/>
    </cofactor>
    <cofactor evidence="6">
        <name>Mn(2+)</name>
        <dbReference type="ChEBI" id="CHEBI:29035"/>
    </cofactor>
    <text evidence="6">Mg(2+). Can also accept Mn(2+).</text>
</comment>
<dbReference type="GO" id="GO:0000287">
    <property type="term" value="F:magnesium ion binding"/>
    <property type="evidence" value="ECO:0007669"/>
    <property type="project" value="UniProtKB-UniRule"/>
</dbReference>
<comment type="catalytic activity">
    <reaction evidence="6">
        <text>acetate + ATP = acetyl phosphate + ADP</text>
        <dbReference type="Rhea" id="RHEA:11352"/>
        <dbReference type="ChEBI" id="CHEBI:22191"/>
        <dbReference type="ChEBI" id="CHEBI:30089"/>
        <dbReference type="ChEBI" id="CHEBI:30616"/>
        <dbReference type="ChEBI" id="CHEBI:456216"/>
        <dbReference type="EC" id="2.7.2.1"/>
    </reaction>
</comment>
<organism evidence="8 9">
    <name type="scientific">Brevinema andersonii</name>
    <dbReference type="NCBI Taxonomy" id="34097"/>
    <lineage>
        <taxon>Bacteria</taxon>
        <taxon>Pseudomonadati</taxon>
        <taxon>Spirochaetota</taxon>
        <taxon>Spirochaetia</taxon>
        <taxon>Brevinematales</taxon>
        <taxon>Brevinemataceae</taxon>
        <taxon>Brevinema</taxon>
    </lineage>
</organism>
<evidence type="ECO:0000256" key="6">
    <source>
        <dbReference type="HAMAP-Rule" id="MF_00020"/>
    </source>
</evidence>
<evidence type="ECO:0000256" key="3">
    <source>
        <dbReference type="ARBA" id="ARBA00022741"/>
    </source>
</evidence>
<protein>
    <recommendedName>
        <fullName evidence="6">Acetate kinase</fullName>
        <ecNumber evidence="6">2.7.2.1</ecNumber>
    </recommendedName>
    <alternativeName>
        <fullName evidence="6">Acetokinase</fullName>
    </alternativeName>
</protein>
<feature type="site" description="Transition state stabilizer" evidence="6">
    <location>
        <position position="241"/>
    </location>
</feature>
<keyword evidence="9" id="KW-1185">Reference proteome</keyword>
<feature type="binding site" evidence="6">
    <location>
        <position position="386"/>
    </location>
    <ligand>
        <name>Mg(2+)</name>
        <dbReference type="ChEBI" id="CHEBI:18420"/>
    </ligand>
</feature>
<dbReference type="Pfam" id="PF00871">
    <property type="entry name" value="Acetate_kinase"/>
    <property type="match status" value="1"/>
</dbReference>
<dbReference type="PIRSF" id="PIRSF000722">
    <property type="entry name" value="Acetate_prop_kin"/>
    <property type="match status" value="1"/>
</dbReference>
<proteinExistence type="inferred from homology"/>
<dbReference type="AlphaFoldDB" id="A0A1I1E0H9"/>
<dbReference type="NCBIfam" id="TIGR00016">
    <property type="entry name" value="ackA"/>
    <property type="match status" value="1"/>
</dbReference>
<keyword evidence="2 6" id="KW-0808">Transferase</keyword>
<reference evidence="9" key="1">
    <citation type="submission" date="2016-10" db="EMBL/GenBank/DDBJ databases">
        <authorList>
            <person name="Varghese N."/>
            <person name="Submissions S."/>
        </authorList>
    </citation>
    <scope>NUCLEOTIDE SEQUENCE [LARGE SCALE GENOMIC DNA]</scope>
    <source>
        <strain evidence="9">ATCC 43811</strain>
    </source>
</reference>
<comment type="caution">
    <text evidence="6">Lacks conserved residue(s) required for the propagation of feature annotation.</text>
</comment>
<comment type="subunit">
    <text evidence="6">Homodimer.</text>
</comment>
<accession>A0A1I1E0H9</accession>
<evidence type="ECO:0000313" key="8">
    <source>
        <dbReference type="EMBL" id="SFB80162.1"/>
    </source>
</evidence>
<dbReference type="GO" id="GO:0008776">
    <property type="term" value="F:acetate kinase activity"/>
    <property type="evidence" value="ECO:0007669"/>
    <property type="project" value="UniProtKB-UniRule"/>
</dbReference>
<feature type="active site" description="Proton donor/acceptor" evidence="6">
    <location>
        <position position="148"/>
    </location>
</feature>
<keyword evidence="5 6" id="KW-0067">ATP-binding</keyword>
<evidence type="ECO:0000256" key="5">
    <source>
        <dbReference type="ARBA" id="ARBA00022840"/>
    </source>
</evidence>
<feature type="site" description="Transition state stabilizer" evidence="6">
    <location>
        <position position="180"/>
    </location>
</feature>
<gene>
    <name evidence="6" type="primary">ackA</name>
    <name evidence="8" type="ORF">SAMN02745150_00861</name>
</gene>
<dbReference type="PROSITE" id="PS01075">
    <property type="entry name" value="ACETATE_KINASE_1"/>
    <property type="match status" value="1"/>
</dbReference>
<comment type="similarity">
    <text evidence="1 6 7">Belongs to the acetokinase family.</text>
</comment>
<dbReference type="GO" id="GO:0005737">
    <property type="term" value="C:cytoplasm"/>
    <property type="evidence" value="ECO:0007669"/>
    <property type="project" value="UniProtKB-SubCell"/>
</dbReference>
<feature type="binding site" evidence="6">
    <location>
        <position position="14"/>
    </location>
    <ligand>
        <name>ATP</name>
        <dbReference type="ChEBI" id="CHEBI:30616"/>
    </ligand>
</feature>
<feature type="binding site" evidence="6">
    <location>
        <begin position="208"/>
        <end position="212"/>
    </location>
    <ligand>
        <name>ATP</name>
        <dbReference type="ChEBI" id="CHEBI:30616"/>
    </ligand>
</feature>
<dbReference type="PANTHER" id="PTHR21060:SF15">
    <property type="entry name" value="ACETATE KINASE-RELATED"/>
    <property type="match status" value="1"/>
</dbReference>
<dbReference type="InterPro" id="IPR000890">
    <property type="entry name" value="Aliphatic_acid_kin_short-chain"/>
</dbReference>